<keyword evidence="3" id="KW-1185">Reference proteome</keyword>
<accession>A0A4U6BTQ7</accession>
<dbReference type="Gene3D" id="2.40.10.220">
    <property type="entry name" value="predicted glycosyltransferase like domains"/>
    <property type="match status" value="1"/>
</dbReference>
<gene>
    <name evidence="2" type="ORF">YH63_014355</name>
</gene>
<dbReference type="OrthoDB" id="7188320at2"/>
<dbReference type="Pfam" id="PF07238">
    <property type="entry name" value="PilZ"/>
    <property type="match status" value="1"/>
</dbReference>
<comment type="caution">
    <text evidence="2">The sequence shown here is derived from an EMBL/GenBank/DDBJ whole genome shotgun (WGS) entry which is preliminary data.</text>
</comment>
<proteinExistence type="predicted"/>
<protein>
    <submittedName>
        <fullName evidence="2">PilZ domain-containing protein</fullName>
    </submittedName>
</protein>
<organism evidence="2 3">
    <name type="scientific">Afipia massiliensis</name>
    <dbReference type="NCBI Taxonomy" id="211460"/>
    <lineage>
        <taxon>Bacteria</taxon>
        <taxon>Pseudomonadati</taxon>
        <taxon>Pseudomonadota</taxon>
        <taxon>Alphaproteobacteria</taxon>
        <taxon>Hyphomicrobiales</taxon>
        <taxon>Nitrobacteraceae</taxon>
        <taxon>Afipia</taxon>
    </lineage>
</organism>
<sequence>MTDTPLAERRSETRRRVFKGGVITFNGAGVDCTVRNISNRGAALDVANAAMIPPRFSLAIKADDFVARCRMVWNNGQRVGIAFD</sequence>
<dbReference type="Proteomes" id="UP000034832">
    <property type="component" value="Unassembled WGS sequence"/>
</dbReference>
<name>A0A4U6BTQ7_9BRAD</name>
<dbReference type="EMBL" id="LBIA02000001">
    <property type="protein sequence ID" value="TKT74002.1"/>
    <property type="molecule type" value="Genomic_DNA"/>
</dbReference>
<evidence type="ECO:0000259" key="1">
    <source>
        <dbReference type="Pfam" id="PF07238"/>
    </source>
</evidence>
<dbReference type="STRING" id="211460.YH63_04655"/>
<evidence type="ECO:0000313" key="3">
    <source>
        <dbReference type="Proteomes" id="UP000034832"/>
    </source>
</evidence>
<feature type="domain" description="PilZ" evidence="1">
    <location>
        <begin position="8"/>
        <end position="83"/>
    </location>
</feature>
<dbReference type="AlphaFoldDB" id="A0A4U6BTQ7"/>
<dbReference type="SUPFAM" id="SSF141371">
    <property type="entry name" value="PilZ domain-like"/>
    <property type="match status" value="1"/>
</dbReference>
<evidence type="ECO:0000313" key="2">
    <source>
        <dbReference type="EMBL" id="TKT74002.1"/>
    </source>
</evidence>
<dbReference type="GO" id="GO:0035438">
    <property type="term" value="F:cyclic-di-GMP binding"/>
    <property type="evidence" value="ECO:0007669"/>
    <property type="project" value="InterPro"/>
</dbReference>
<dbReference type="InterPro" id="IPR009875">
    <property type="entry name" value="PilZ_domain"/>
</dbReference>
<reference evidence="2" key="1">
    <citation type="submission" date="2019-04" db="EMBL/GenBank/DDBJ databases">
        <title>Whole genome sequencing of cave bacteria.</title>
        <authorList>
            <person name="Gan H.M."/>
            <person name="Barton H."/>
            <person name="Savka M.A."/>
        </authorList>
    </citation>
    <scope>NUCLEOTIDE SEQUENCE [LARGE SCALE GENOMIC DNA]</scope>
    <source>
        <strain evidence="2">LC387</strain>
    </source>
</reference>